<dbReference type="SUPFAM" id="SSF81606">
    <property type="entry name" value="PP2C-like"/>
    <property type="match status" value="1"/>
</dbReference>
<feature type="transmembrane region" description="Helical" evidence="3">
    <location>
        <begin position="90"/>
        <end position="113"/>
    </location>
</feature>
<dbReference type="RefSeq" id="WP_381080463.1">
    <property type="nucleotide sequence ID" value="NZ_JBHUDX010000022.1"/>
</dbReference>
<evidence type="ECO:0000313" key="6">
    <source>
        <dbReference type="Proteomes" id="UP001597261"/>
    </source>
</evidence>
<keyword evidence="3" id="KW-1133">Transmembrane helix</keyword>
<dbReference type="EC" id="3.1.3.16" evidence="5"/>
<dbReference type="GO" id="GO:0004722">
    <property type="term" value="F:protein serine/threonine phosphatase activity"/>
    <property type="evidence" value="ECO:0007669"/>
    <property type="project" value="UniProtKB-EC"/>
</dbReference>
<feature type="compositionally biased region" description="Low complexity" evidence="2">
    <location>
        <begin position="375"/>
        <end position="386"/>
    </location>
</feature>
<feature type="transmembrane region" description="Helical" evidence="3">
    <location>
        <begin position="20"/>
        <end position="37"/>
    </location>
</feature>
<feature type="compositionally biased region" description="Low complexity" evidence="2">
    <location>
        <begin position="413"/>
        <end position="430"/>
    </location>
</feature>
<dbReference type="InterPro" id="IPR036457">
    <property type="entry name" value="PPM-type-like_dom_sf"/>
</dbReference>
<dbReference type="Proteomes" id="UP001597261">
    <property type="component" value="Unassembled WGS sequence"/>
</dbReference>
<dbReference type="EMBL" id="JBHUDX010000022">
    <property type="protein sequence ID" value="MFD1658393.1"/>
    <property type="molecule type" value="Genomic_DNA"/>
</dbReference>
<keyword evidence="1 5" id="KW-0378">Hydrolase</keyword>
<evidence type="ECO:0000256" key="3">
    <source>
        <dbReference type="SAM" id="Phobius"/>
    </source>
</evidence>
<dbReference type="Pfam" id="PF07228">
    <property type="entry name" value="SpoIIE"/>
    <property type="match status" value="1"/>
</dbReference>
<feature type="region of interest" description="Disordered" evidence="2">
    <location>
        <begin position="375"/>
        <end position="430"/>
    </location>
</feature>
<gene>
    <name evidence="5" type="ORF">ACFSL4_09260</name>
</gene>
<sequence length="430" mass="45491">MPDLVGRVSRAGIRCHPVTVGLLVSLLPVILLVVDVLTPPAIRFGSLMVAAPALAAVFCTPVGVLIVIAVTLPCVWMADVVGQQLGVSYFVPVQIATIVLVSAAALAASAARLRKERQLARSRWVAEVTQRVLLHPLPHRVGRFDVASLYLAADEEAAIGGDLYAFARGGTSARILLGDAQGKGLASLEMVSCVLNTFRQSVRRGNTVPELVHELEAAFRQDIQELSAAAAGGSPPLNGPFEEEAFVTAVVLDLPDTGPLRLANLGHPPPLLVHEGNVTVLDPTVAVPPLGLGDLIRGEVPLDTVDFPPGATLLLYTDGVSEARGPDGVFYPLEDRLTRWTALAPDALLAAVHDDLREYVGARLTDDVAMVAVRRPPSPVRSSSRAEGLADVRRTNRPDRPARRVSRFRRRAPSAATPRGPSAAASPAGP</sequence>
<feature type="compositionally biased region" description="Basic and acidic residues" evidence="2">
    <location>
        <begin position="388"/>
        <end position="402"/>
    </location>
</feature>
<dbReference type="Gene3D" id="3.60.40.10">
    <property type="entry name" value="PPM-type phosphatase domain"/>
    <property type="match status" value="1"/>
</dbReference>
<organism evidence="5 6">
    <name type="scientific">Streptomyces caeni</name>
    <dbReference type="NCBI Taxonomy" id="2307231"/>
    <lineage>
        <taxon>Bacteria</taxon>
        <taxon>Bacillati</taxon>
        <taxon>Actinomycetota</taxon>
        <taxon>Actinomycetes</taxon>
        <taxon>Kitasatosporales</taxon>
        <taxon>Streptomycetaceae</taxon>
        <taxon>Streptomyces</taxon>
    </lineage>
</organism>
<dbReference type="InterPro" id="IPR052016">
    <property type="entry name" value="Bact_Sigma-Reg"/>
</dbReference>
<keyword evidence="3" id="KW-0812">Transmembrane</keyword>
<dbReference type="PANTHER" id="PTHR43156:SF2">
    <property type="entry name" value="STAGE II SPORULATION PROTEIN E"/>
    <property type="match status" value="1"/>
</dbReference>
<accession>A0ABW4IPJ2</accession>
<dbReference type="SMART" id="SM00331">
    <property type="entry name" value="PP2C_SIG"/>
    <property type="match status" value="1"/>
</dbReference>
<evidence type="ECO:0000256" key="1">
    <source>
        <dbReference type="ARBA" id="ARBA00022801"/>
    </source>
</evidence>
<feature type="compositionally biased region" description="Basic residues" evidence="2">
    <location>
        <begin position="403"/>
        <end position="412"/>
    </location>
</feature>
<evidence type="ECO:0000313" key="5">
    <source>
        <dbReference type="EMBL" id="MFD1658393.1"/>
    </source>
</evidence>
<keyword evidence="3" id="KW-0472">Membrane</keyword>
<evidence type="ECO:0000259" key="4">
    <source>
        <dbReference type="SMART" id="SM00331"/>
    </source>
</evidence>
<protein>
    <submittedName>
        <fullName evidence="5">PP2C family protein-serine/threonine phosphatase</fullName>
        <ecNumber evidence="5">3.1.3.16</ecNumber>
    </submittedName>
</protein>
<reference evidence="6" key="1">
    <citation type="journal article" date="2019" name="Int. J. Syst. Evol. Microbiol.">
        <title>The Global Catalogue of Microorganisms (GCM) 10K type strain sequencing project: providing services to taxonomists for standard genome sequencing and annotation.</title>
        <authorList>
            <consortium name="The Broad Institute Genomics Platform"/>
            <consortium name="The Broad Institute Genome Sequencing Center for Infectious Disease"/>
            <person name="Wu L."/>
            <person name="Ma J."/>
        </authorList>
    </citation>
    <scope>NUCLEOTIDE SEQUENCE [LARGE SCALE GENOMIC DNA]</scope>
    <source>
        <strain evidence="6">CGMCC 1.12470</strain>
    </source>
</reference>
<keyword evidence="6" id="KW-1185">Reference proteome</keyword>
<comment type="caution">
    <text evidence="5">The sequence shown here is derived from an EMBL/GenBank/DDBJ whole genome shotgun (WGS) entry which is preliminary data.</text>
</comment>
<dbReference type="PANTHER" id="PTHR43156">
    <property type="entry name" value="STAGE II SPORULATION PROTEIN E-RELATED"/>
    <property type="match status" value="1"/>
</dbReference>
<name>A0ABW4IPJ2_9ACTN</name>
<feature type="transmembrane region" description="Helical" evidence="3">
    <location>
        <begin position="49"/>
        <end position="78"/>
    </location>
</feature>
<evidence type="ECO:0000256" key="2">
    <source>
        <dbReference type="SAM" id="MobiDB-lite"/>
    </source>
</evidence>
<proteinExistence type="predicted"/>
<dbReference type="InterPro" id="IPR001932">
    <property type="entry name" value="PPM-type_phosphatase-like_dom"/>
</dbReference>
<feature type="domain" description="PPM-type phosphatase" evidence="4">
    <location>
        <begin position="144"/>
        <end position="375"/>
    </location>
</feature>